<name>A0A7X2NJ89_9CLOT</name>
<dbReference type="EMBL" id="VUMD01000002">
    <property type="protein sequence ID" value="MSS35705.1"/>
    <property type="molecule type" value="Genomic_DNA"/>
</dbReference>
<dbReference type="SUPFAM" id="SSF69279">
    <property type="entry name" value="Phage tail proteins"/>
    <property type="match status" value="1"/>
</dbReference>
<accession>A0A7X2NJ89</accession>
<sequence length="557" mass="61884">MDSYIYQNNLKIKCNIELNQIYHFSVSEQIGDHAFAELSAGIETDSLELLGQEMNSQPIMIYSTKGNTEDLIFSGVICRICVEKKASYDVIYIAAYSVSRLMDLERKSRSFQGITNGSVVGLIQKVAEENEFQIICSGKDEIVTSPFIQYKETDWEFLLRLSTHLHLPLLAASDYAGKGIYVGFKEHSIPLEVTPSKEIWRMDAEQAGSANGRGRAGTYFEVVTGQILHVGQSVSYKNERLWTYEASMELKNGVLQCKYKLAGKDYRSFSTVYNSHIKGVSLTGTVLERSGETVKIHLDMDEEQAAEKAFPYLWLPEHGNMVYCMPETGSKIRLLIPGEDEREAIGIHCVRQNGQVCEDTQNPNTRCFQSGENKKITLQPSLIGITADSEGSNIILQDGAGGIISSSEEVLIQAKGEVYLQGSEVELTAPAEVTAIKRQLGSPTVVNICHNLDSIGRYSTFKNLGELKTQTISEKSKRSTGIEVIVNKKKKEKVEKEREKLKFKLKELMEDNDAGNGYELGASIVNIISAIPQCVGQDQISQIALGLRPIKGRMKGD</sequence>
<keyword evidence="2" id="KW-1185">Reference proteome</keyword>
<evidence type="ECO:0000313" key="2">
    <source>
        <dbReference type="Proteomes" id="UP000429958"/>
    </source>
</evidence>
<dbReference type="RefSeq" id="WP_154471097.1">
    <property type="nucleotide sequence ID" value="NZ_VUMD01000002.1"/>
</dbReference>
<dbReference type="AlphaFoldDB" id="A0A7X2NJ89"/>
<reference evidence="1 2" key="1">
    <citation type="submission" date="2019-08" db="EMBL/GenBank/DDBJ databases">
        <title>In-depth cultivation of the pig gut microbiome towards novel bacterial diversity and tailored functional studies.</title>
        <authorList>
            <person name="Wylensek D."/>
            <person name="Hitch T.C.A."/>
            <person name="Clavel T."/>
        </authorList>
    </citation>
    <scope>NUCLEOTIDE SEQUENCE [LARGE SCALE GENOMIC DNA]</scope>
    <source>
        <strain evidence="1 2">WCA-389-WT-23D1</strain>
    </source>
</reference>
<evidence type="ECO:0000313" key="1">
    <source>
        <dbReference type="EMBL" id="MSS35705.1"/>
    </source>
</evidence>
<comment type="caution">
    <text evidence="1">The sequence shown here is derived from an EMBL/GenBank/DDBJ whole genome shotgun (WGS) entry which is preliminary data.</text>
</comment>
<evidence type="ECO:0008006" key="3">
    <source>
        <dbReference type="Google" id="ProtNLM"/>
    </source>
</evidence>
<organism evidence="1 2">
    <name type="scientific">Clostridium porci</name>
    <dbReference type="NCBI Taxonomy" id="2605778"/>
    <lineage>
        <taxon>Bacteria</taxon>
        <taxon>Bacillati</taxon>
        <taxon>Bacillota</taxon>
        <taxon>Clostridia</taxon>
        <taxon>Eubacteriales</taxon>
        <taxon>Clostridiaceae</taxon>
        <taxon>Clostridium</taxon>
    </lineage>
</organism>
<gene>
    <name evidence="1" type="ORF">FYJ39_03695</name>
</gene>
<protein>
    <recommendedName>
        <fullName evidence="3">Gp5/Type VI secretion system Vgr protein OB-fold domain-containing protein</fullName>
    </recommendedName>
</protein>
<dbReference type="Proteomes" id="UP000429958">
    <property type="component" value="Unassembled WGS sequence"/>
</dbReference>
<proteinExistence type="predicted"/>